<dbReference type="EMBL" id="PVNK01000130">
    <property type="protein sequence ID" value="PRQ02093.1"/>
    <property type="molecule type" value="Genomic_DNA"/>
</dbReference>
<proteinExistence type="predicted"/>
<dbReference type="InterPro" id="IPR001296">
    <property type="entry name" value="Glyco_trans_1"/>
</dbReference>
<protein>
    <submittedName>
        <fullName evidence="3">D-inositol 3-phosphate glycosyltransferase</fullName>
        <ecNumber evidence="3">2.4.1.250</ecNumber>
    </submittedName>
</protein>
<dbReference type="InterPro" id="IPR050194">
    <property type="entry name" value="Glycosyltransferase_grp1"/>
</dbReference>
<dbReference type="CDD" id="cd03801">
    <property type="entry name" value="GT4_PimA-like"/>
    <property type="match status" value="1"/>
</dbReference>
<dbReference type="PANTHER" id="PTHR45947">
    <property type="entry name" value="SULFOQUINOVOSYL TRANSFERASE SQD2"/>
    <property type="match status" value="1"/>
</dbReference>
<keyword evidence="3" id="KW-0328">Glycosyltransferase</keyword>
<evidence type="ECO:0000313" key="3">
    <source>
        <dbReference type="EMBL" id="PRQ02093.1"/>
    </source>
</evidence>
<keyword evidence="4" id="KW-1185">Reference proteome</keyword>
<organism evidence="3 4">
    <name type="scientific">Enhygromyxa salina</name>
    <dbReference type="NCBI Taxonomy" id="215803"/>
    <lineage>
        <taxon>Bacteria</taxon>
        <taxon>Pseudomonadati</taxon>
        <taxon>Myxococcota</taxon>
        <taxon>Polyangia</taxon>
        <taxon>Nannocystales</taxon>
        <taxon>Nannocystaceae</taxon>
        <taxon>Enhygromyxa</taxon>
    </lineage>
</organism>
<dbReference type="Pfam" id="PF00534">
    <property type="entry name" value="Glycos_transf_1"/>
    <property type="match status" value="1"/>
</dbReference>
<evidence type="ECO:0000256" key="1">
    <source>
        <dbReference type="SAM" id="MobiDB-lite"/>
    </source>
</evidence>
<dbReference type="GO" id="GO:0102710">
    <property type="term" value="F:D-inositol-3-phosphate glycosyltransferase activity"/>
    <property type="evidence" value="ECO:0007669"/>
    <property type="project" value="UniProtKB-EC"/>
</dbReference>
<gene>
    <name evidence="3" type="primary">mshA_1</name>
    <name evidence="3" type="ORF">ENSA5_26580</name>
</gene>
<dbReference type="RefSeq" id="WP_106392049.1">
    <property type="nucleotide sequence ID" value="NZ_PVNK01000130.1"/>
</dbReference>
<dbReference type="Proteomes" id="UP000237968">
    <property type="component" value="Unassembled WGS sequence"/>
</dbReference>
<feature type="region of interest" description="Disordered" evidence="1">
    <location>
        <begin position="357"/>
        <end position="376"/>
    </location>
</feature>
<sequence>MADAELRVGTWGFGPHPWVSVERTRGFYARSCAPDIALVDLDAGPLAEDVDAILSFASARWHREPRPGDTPIVLAMHGGPVVEHALLRELLPKLRTSDTLLVNCRSDRAIVEGLCEQPPHVQVLPLPVDTDCFVPFERAPCRAEFGLDPDAVVLGFVARLVPQKNLHGFLRVVAELRRRLAPRPVQALVIGNFSASYPVLDYGCRAYPDYIQELRRRLELGDALRYFAARLSDDQLAAAYSAMDFLVHPSMAIDENFGYAPIEAMACGTPVVASAYGGIKDSVIHGETGVLLSTWASEGGIRMNLSAAVEAIVALVDEPARHEALSVAAFDHVHANYAEARCAGVLRATLEQAARRRGGEALRTRPSSVRVADDSLPPTDPPYAAFAEAIGHYVSHPRPRLRPASLVRRAAPTRRDDAGELRLDDPAWPAAVRLDPEDLELLERCARPVAASELAPPGTAAWTRLQRYLDRGLLIPAEYEQP</sequence>
<dbReference type="SUPFAM" id="SSF53756">
    <property type="entry name" value="UDP-Glycosyltransferase/glycogen phosphorylase"/>
    <property type="match status" value="1"/>
</dbReference>
<keyword evidence="3" id="KW-0808">Transferase</keyword>
<feature type="domain" description="Glycosyl transferase family 1" evidence="2">
    <location>
        <begin position="142"/>
        <end position="292"/>
    </location>
</feature>
<dbReference type="Gene3D" id="3.40.50.2000">
    <property type="entry name" value="Glycogen Phosphorylase B"/>
    <property type="match status" value="2"/>
</dbReference>
<accession>A0A2S9YAG4</accession>
<evidence type="ECO:0000259" key="2">
    <source>
        <dbReference type="Pfam" id="PF00534"/>
    </source>
</evidence>
<name>A0A2S9YAG4_9BACT</name>
<reference evidence="3 4" key="1">
    <citation type="submission" date="2018-03" db="EMBL/GenBank/DDBJ databases">
        <title>Draft Genome Sequences of the Obligatory Marine Myxobacteria Enhygromyxa salina SWB005.</title>
        <authorList>
            <person name="Poehlein A."/>
            <person name="Moghaddam J.A."/>
            <person name="Harms H."/>
            <person name="Alanjari M."/>
            <person name="Koenig G.M."/>
            <person name="Daniel R."/>
            <person name="Schaeberle T.F."/>
        </authorList>
    </citation>
    <scope>NUCLEOTIDE SEQUENCE [LARGE SCALE GENOMIC DNA]</scope>
    <source>
        <strain evidence="3 4">SWB005</strain>
    </source>
</reference>
<dbReference type="EC" id="2.4.1.250" evidence="3"/>
<dbReference type="AlphaFoldDB" id="A0A2S9YAG4"/>
<evidence type="ECO:0000313" key="4">
    <source>
        <dbReference type="Proteomes" id="UP000237968"/>
    </source>
</evidence>
<comment type="caution">
    <text evidence="3">The sequence shown here is derived from an EMBL/GenBank/DDBJ whole genome shotgun (WGS) entry which is preliminary data.</text>
</comment>
<dbReference type="OrthoDB" id="9790710at2"/>
<dbReference type="PANTHER" id="PTHR45947:SF3">
    <property type="entry name" value="SULFOQUINOVOSYL TRANSFERASE SQD2"/>
    <property type="match status" value="1"/>
</dbReference>